<dbReference type="RefSeq" id="WP_087437339.1">
    <property type="nucleotide sequence ID" value="NZ_CP021416.1"/>
</dbReference>
<gene>
    <name evidence="1" type="ORF">Sdiek1_0022</name>
</gene>
<accession>A0A1Y0HGJ1</accession>
<dbReference type="Proteomes" id="UP000196005">
    <property type="component" value="Chromosome"/>
</dbReference>
<evidence type="ECO:0000313" key="1">
    <source>
        <dbReference type="EMBL" id="ARU47211.1"/>
    </source>
</evidence>
<dbReference type="AlphaFoldDB" id="A0A1Y0HGJ1"/>
<dbReference type="KEGG" id="suls:Sdiek1_0022"/>
<protein>
    <submittedName>
        <fullName evidence="1">Uncharacterized protein</fullName>
    </submittedName>
</protein>
<name>A0A1Y0HGJ1_9BACT</name>
<evidence type="ECO:0000313" key="2">
    <source>
        <dbReference type="Proteomes" id="UP000196005"/>
    </source>
</evidence>
<keyword evidence="2" id="KW-1185">Reference proteome</keyword>
<reference evidence="2" key="1">
    <citation type="submission" date="2017-05" db="EMBL/GenBank/DDBJ databases">
        <title>Dechlorination kinetics govern the competition between two new strains of the genus Sulfurospirillum.</title>
        <authorList>
            <person name="Buttet G.F."/>
            <person name="Murray A.M."/>
            <person name="Goris T."/>
            <person name="Burion M."/>
            <person name="Lin B."/>
            <person name="Rolle M."/>
            <person name="Maillard J."/>
        </authorList>
    </citation>
    <scope>NUCLEOTIDE SEQUENCE [LARGE SCALE GENOMIC DNA]</scope>
    <source>
        <strain evidence="2">SL2-1</strain>
    </source>
</reference>
<sequence length="137" mass="16539">MTTEDIKKKRLKIHNEDNLTIDQKHTKLINEKLKERIQESQSQIKILNIKTHENSSFLSNKTTQKIEIETETNEDIKNIIKSVKNYSNLKFFIEDLEQRNKEKDIKIFSLNQKLTDDYYFFNKKENELLSKFEELKK</sequence>
<proteinExistence type="predicted"/>
<organism evidence="1 2">
    <name type="scientific">Sulfurospirillum diekertiae</name>
    <dbReference type="NCBI Taxonomy" id="1854492"/>
    <lineage>
        <taxon>Bacteria</taxon>
        <taxon>Pseudomonadati</taxon>
        <taxon>Campylobacterota</taxon>
        <taxon>Epsilonproteobacteria</taxon>
        <taxon>Campylobacterales</taxon>
        <taxon>Sulfurospirillaceae</taxon>
        <taxon>Sulfurospirillum</taxon>
    </lineage>
</organism>
<dbReference type="EMBL" id="CP021416">
    <property type="protein sequence ID" value="ARU47211.1"/>
    <property type="molecule type" value="Genomic_DNA"/>
</dbReference>